<accession>A0A1D8TUZ3</accession>
<dbReference type="InterPro" id="IPR050979">
    <property type="entry name" value="LD-transpeptidase"/>
</dbReference>
<keyword evidence="8 9" id="KW-0961">Cell wall biogenesis/degradation</keyword>
<dbReference type="Proteomes" id="UP000177870">
    <property type="component" value="Chromosome"/>
</dbReference>
<evidence type="ECO:0000256" key="5">
    <source>
        <dbReference type="ARBA" id="ARBA00022801"/>
    </source>
</evidence>
<dbReference type="Pfam" id="PF03734">
    <property type="entry name" value="YkuD"/>
    <property type="match status" value="1"/>
</dbReference>
<dbReference type="CDD" id="cd16913">
    <property type="entry name" value="YkuD_like"/>
    <property type="match status" value="1"/>
</dbReference>
<dbReference type="InterPro" id="IPR005490">
    <property type="entry name" value="LD_TPept_cat_dom"/>
</dbReference>
<keyword evidence="10" id="KW-0732">Signal</keyword>
<evidence type="ECO:0000259" key="11">
    <source>
        <dbReference type="PROSITE" id="PS52029"/>
    </source>
</evidence>
<dbReference type="KEGG" id="mpro:BJP34_20290"/>
<comment type="similarity">
    <text evidence="2">Belongs to the YkuD family.</text>
</comment>
<name>A0A1D8TUZ3_9CYAN</name>
<evidence type="ECO:0000313" key="12">
    <source>
        <dbReference type="EMBL" id="AOX01471.1"/>
    </source>
</evidence>
<dbReference type="OrthoDB" id="9787225at2"/>
<feature type="active site" description="Nucleophile" evidence="9">
    <location>
        <position position="184"/>
    </location>
</feature>
<dbReference type="GO" id="GO:0008360">
    <property type="term" value="P:regulation of cell shape"/>
    <property type="evidence" value="ECO:0007669"/>
    <property type="project" value="UniProtKB-UniRule"/>
</dbReference>
<evidence type="ECO:0000256" key="8">
    <source>
        <dbReference type="ARBA" id="ARBA00023316"/>
    </source>
</evidence>
<keyword evidence="6 9" id="KW-0133">Cell shape</keyword>
<reference evidence="13" key="1">
    <citation type="submission" date="2016-10" db="EMBL/GenBank/DDBJ databases">
        <title>Comparative genomics uncovers the prolific and rare metabolic potential of the cyanobacterial genus Moorea.</title>
        <authorList>
            <person name="Leao T."/>
            <person name="Castelao G."/>
            <person name="Korobeynikov A."/>
            <person name="Monroe E.A."/>
            <person name="Podell S."/>
            <person name="Glukhov E."/>
            <person name="Allen E."/>
            <person name="Gerwick W.H."/>
            <person name="Gerwick L."/>
        </authorList>
    </citation>
    <scope>NUCLEOTIDE SEQUENCE [LARGE SCALE GENOMIC DNA]</scope>
    <source>
        <strain evidence="13">PAL-8-15-08-1</strain>
    </source>
</reference>
<dbReference type="AlphaFoldDB" id="A0A1D8TUZ3"/>
<feature type="active site" description="Proton donor/acceptor" evidence="9">
    <location>
        <position position="168"/>
    </location>
</feature>
<evidence type="ECO:0000256" key="9">
    <source>
        <dbReference type="PROSITE-ProRule" id="PRU01373"/>
    </source>
</evidence>
<organism evidence="12 13">
    <name type="scientific">Moorena producens PAL-8-15-08-1</name>
    <dbReference type="NCBI Taxonomy" id="1458985"/>
    <lineage>
        <taxon>Bacteria</taxon>
        <taxon>Bacillati</taxon>
        <taxon>Cyanobacteriota</taxon>
        <taxon>Cyanophyceae</taxon>
        <taxon>Coleofasciculales</taxon>
        <taxon>Coleofasciculaceae</taxon>
        <taxon>Moorena</taxon>
    </lineage>
</organism>
<comment type="pathway">
    <text evidence="1 9">Cell wall biogenesis; peptidoglycan biosynthesis.</text>
</comment>
<evidence type="ECO:0000256" key="7">
    <source>
        <dbReference type="ARBA" id="ARBA00022984"/>
    </source>
</evidence>
<dbReference type="PROSITE" id="PS52029">
    <property type="entry name" value="LD_TPASE"/>
    <property type="match status" value="1"/>
</dbReference>
<evidence type="ECO:0000256" key="3">
    <source>
        <dbReference type="ARBA" id="ARBA00022676"/>
    </source>
</evidence>
<sequence>MVRDKLLSRSLMLLCLSIVIPILNGQQQVAASEKISSPVPTPKEVLPQNQLPGIEAPKLPPLKDPDLYLPLEEDLPAEATEITRLVIKLSERRVYVYQAAQVLNSYPIAIGKAGWETPTGNFEVLQKLLEPAWEHPWTGEVIPPGPNNPLGDRWIGFWTNGKNYIGFHGTTAEELVGQAVSHGCIRMLNKDVRDLFEKVAIGTPVIVQP</sequence>
<feature type="chain" id="PRO_5009438865" description="L,D-TPase catalytic domain-containing protein" evidence="10">
    <location>
        <begin position="32"/>
        <end position="209"/>
    </location>
</feature>
<dbReference type="GO" id="GO:0016757">
    <property type="term" value="F:glycosyltransferase activity"/>
    <property type="evidence" value="ECO:0007669"/>
    <property type="project" value="UniProtKB-KW"/>
</dbReference>
<dbReference type="STRING" id="1458985.BJP34_20290"/>
<protein>
    <recommendedName>
        <fullName evidence="11">L,D-TPase catalytic domain-containing protein</fullName>
    </recommendedName>
</protein>
<evidence type="ECO:0000256" key="2">
    <source>
        <dbReference type="ARBA" id="ARBA00005992"/>
    </source>
</evidence>
<dbReference type="EMBL" id="CP017599">
    <property type="protein sequence ID" value="AOX01471.1"/>
    <property type="molecule type" value="Genomic_DNA"/>
</dbReference>
<proteinExistence type="inferred from homology"/>
<dbReference type="UniPathway" id="UPA00219"/>
<dbReference type="GO" id="GO:0005576">
    <property type="term" value="C:extracellular region"/>
    <property type="evidence" value="ECO:0007669"/>
    <property type="project" value="TreeGrafter"/>
</dbReference>
<evidence type="ECO:0000256" key="6">
    <source>
        <dbReference type="ARBA" id="ARBA00022960"/>
    </source>
</evidence>
<evidence type="ECO:0000256" key="4">
    <source>
        <dbReference type="ARBA" id="ARBA00022679"/>
    </source>
</evidence>
<evidence type="ECO:0000313" key="13">
    <source>
        <dbReference type="Proteomes" id="UP000177870"/>
    </source>
</evidence>
<gene>
    <name evidence="12" type="ORF">BJP34_20290</name>
</gene>
<feature type="signal peptide" evidence="10">
    <location>
        <begin position="1"/>
        <end position="31"/>
    </location>
</feature>
<dbReference type="PANTHER" id="PTHR30582">
    <property type="entry name" value="L,D-TRANSPEPTIDASE"/>
    <property type="match status" value="1"/>
</dbReference>
<keyword evidence="4" id="KW-0808">Transferase</keyword>
<dbReference type="PANTHER" id="PTHR30582:SF24">
    <property type="entry name" value="L,D-TRANSPEPTIDASE ERFK_SRFK-RELATED"/>
    <property type="match status" value="1"/>
</dbReference>
<dbReference type="RefSeq" id="WP_070393910.1">
    <property type="nucleotide sequence ID" value="NZ_CP017599.1"/>
</dbReference>
<dbReference type="GO" id="GO:0071555">
    <property type="term" value="P:cell wall organization"/>
    <property type="evidence" value="ECO:0007669"/>
    <property type="project" value="UniProtKB-UniRule"/>
</dbReference>
<dbReference type="Gene3D" id="2.40.440.10">
    <property type="entry name" value="L,D-transpeptidase catalytic domain-like"/>
    <property type="match status" value="1"/>
</dbReference>
<evidence type="ECO:0000256" key="10">
    <source>
        <dbReference type="SAM" id="SignalP"/>
    </source>
</evidence>
<dbReference type="SUPFAM" id="SSF141523">
    <property type="entry name" value="L,D-transpeptidase catalytic domain-like"/>
    <property type="match status" value="1"/>
</dbReference>
<dbReference type="GO" id="GO:0071972">
    <property type="term" value="F:peptidoglycan L,D-transpeptidase activity"/>
    <property type="evidence" value="ECO:0007669"/>
    <property type="project" value="TreeGrafter"/>
</dbReference>
<keyword evidence="7 9" id="KW-0573">Peptidoglycan synthesis</keyword>
<evidence type="ECO:0000256" key="1">
    <source>
        <dbReference type="ARBA" id="ARBA00004752"/>
    </source>
</evidence>
<dbReference type="InterPro" id="IPR038063">
    <property type="entry name" value="Transpep_catalytic_dom"/>
</dbReference>
<keyword evidence="3" id="KW-0328">Glycosyltransferase</keyword>
<feature type="domain" description="L,D-TPase catalytic" evidence="11">
    <location>
        <begin position="83"/>
        <end position="208"/>
    </location>
</feature>
<keyword evidence="5" id="KW-0378">Hydrolase</keyword>
<dbReference type="GO" id="GO:0018104">
    <property type="term" value="P:peptidoglycan-protein cross-linking"/>
    <property type="evidence" value="ECO:0007669"/>
    <property type="project" value="TreeGrafter"/>
</dbReference>